<keyword evidence="3" id="KW-0560">Oxidoreductase</keyword>
<dbReference type="GeneID" id="36327581"/>
<sequence>MAGFFAELQYLIAVVAQLFPPKSKFTTDQIPDLSGKVAIVTGGNVGIGYETIKALLEHNAKVYMASRSQEKADAAIRKLKEETGKEALFLELDLSNLAAVRKAAEDFMSKESELHILFNNAGVMWCPVGELTANGYDLQFGTNVVGHFFFTELLMPALLAGKETSPDHHARIITTSSSAAYLYTLNWDAFKDGPERRKVSTENLYSQSKFANVVVARQIAKRYADKGVISISLNPGGIDTELQRYVPGTKRNVMRKLILNPVPMGALTQLWAGTMPEALNHNGKFLIPWARVGSCRTEAYDDALGERLWAWLEEQVKDQ</sequence>
<dbReference type="STRING" id="670580.A0A1X6N5P4"/>
<dbReference type="PANTHER" id="PTHR24320:SF236">
    <property type="entry name" value="SHORT-CHAIN DEHYDROGENASE-RELATED"/>
    <property type="match status" value="1"/>
</dbReference>
<accession>A0A1X6N5P4</accession>
<evidence type="ECO:0008006" key="6">
    <source>
        <dbReference type="Google" id="ProtNLM"/>
    </source>
</evidence>
<keyword evidence="2" id="KW-0521">NADP</keyword>
<dbReference type="AlphaFoldDB" id="A0A1X6N5P4"/>
<comment type="similarity">
    <text evidence="1">Belongs to the short-chain dehydrogenases/reductases (SDR) family.</text>
</comment>
<keyword evidence="5" id="KW-1185">Reference proteome</keyword>
<dbReference type="EMBL" id="KZ110594">
    <property type="protein sequence ID" value="OSX63927.1"/>
    <property type="molecule type" value="Genomic_DNA"/>
</dbReference>
<evidence type="ECO:0000256" key="2">
    <source>
        <dbReference type="ARBA" id="ARBA00022857"/>
    </source>
</evidence>
<evidence type="ECO:0000313" key="5">
    <source>
        <dbReference type="Proteomes" id="UP000194127"/>
    </source>
</evidence>
<dbReference type="InterPro" id="IPR002347">
    <property type="entry name" value="SDR_fam"/>
</dbReference>
<dbReference type="PRINTS" id="PR00081">
    <property type="entry name" value="GDHRDH"/>
</dbReference>
<dbReference type="SUPFAM" id="SSF51735">
    <property type="entry name" value="NAD(P)-binding Rossmann-fold domains"/>
    <property type="match status" value="1"/>
</dbReference>
<dbReference type="PANTHER" id="PTHR24320">
    <property type="entry name" value="RETINOL DEHYDROGENASE"/>
    <property type="match status" value="1"/>
</dbReference>
<dbReference type="OrthoDB" id="191139at2759"/>
<dbReference type="Gene3D" id="3.40.50.720">
    <property type="entry name" value="NAD(P)-binding Rossmann-like Domain"/>
    <property type="match status" value="1"/>
</dbReference>
<dbReference type="InterPro" id="IPR036291">
    <property type="entry name" value="NAD(P)-bd_dom_sf"/>
</dbReference>
<evidence type="ECO:0000256" key="1">
    <source>
        <dbReference type="ARBA" id="ARBA00006484"/>
    </source>
</evidence>
<organism evidence="4 5">
    <name type="scientific">Postia placenta MAD-698-R-SB12</name>
    <dbReference type="NCBI Taxonomy" id="670580"/>
    <lineage>
        <taxon>Eukaryota</taxon>
        <taxon>Fungi</taxon>
        <taxon>Dikarya</taxon>
        <taxon>Basidiomycota</taxon>
        <taxon>Agaricomycotina</taxon>
        <taxon>Agaricomycetes</taxon>
        <taxon>Polyporales</taxon>
        <taxon>Adustoporiaceae</taxon>
        <taxon>Rhodonia</taxon>
    </lineage>
</organism>
<name>A0A1X6N5P4_9APHY</name>
<protein>
    <recommendedName>
        <fullName evidence="6">NAD(P)-binding protein</fullName>
    </recommendedName>
</protein>
<evidence type="ECO:0000256" key="3">
    <source>
        <dbReference type="ARBA" id="ARBA00023002"/>
    </source>
</evidence>
<dbReference type="Proteomes" id="UP000194127">
    <property type="component" value="Unassembled WGS sequence"/>
</dbReference>
<proteinExistence type="inferred from homology"/>
<gene>
    <name evidence="4" type="ORF">POSPLADRAFT_1073673</name>
</gene>
<dbReference type="RefSeq" id="XP_024340721.1">
    <property type="nucleotide sequence ID" value="XM_024482632.1"/>
</dbReference>
<evidence type="ECO:0000313" key="4">
    <source>
        <dbReference type="EMBL" id="OSX63927.1"/>
    </source>
</evidence>
<reference evidence="4 5" key="1">
    <citation type="submission" date="2017-04" db="EMBL/GenBank/DDBJ databases">
        <title>Genome Sequence of the Model Brown-Rot Fungus Postia placenta SB12.</title>
        <authorList>
            <consortium name="DOE Joint Genome Institute"/>
            <person name="Gaskell J."/>
            <person name="Kersten P."/>
            <person name="Larrondo L.F."/>
            <person name="Canessa P."/>
            <person name="Martinez D."/>
            <person name="Hibbett D."/>
            <person name="Schmoll M."/>
            <person name="Kubicek C.P."/>
            <person name="Martinez A.T."/>
            <person name="Yadav J."/>
            <person name="Master E."/>
            <person name="Magnuson J.K."/>
            <person name="James T."/>
            <person name="Yaver D."/>
            <person name="Berka R."/>
            <person name="Labutti K."/>
            <person name="Lipzen A."/>
            <person name="Aerts A."/>
            <person name="Barry K."/>
            <person name="Henrissat B."/>
            <person name="Blanchette R."/>
            <person name="Grigoriev I."/>
            <person name="Cullen D."/>
        </authorList>
    </citation>
    <scope>NUCLEOTIDE SEQUENCE [LARGE SCALE GENOMIC DNA]</scope>
    <source>
        <strain evidence="4 5">MAD-698-R-SB12</strain>
    </source>
</reference>
<dbReference type="GO" id="GO:0016491">
    <property type="term" value="F:oxidoreductase activity"/>
    <property type="evidence" value="ECO:0007669"/>
    <property type="project" value="UniProtKB-KW"/>
</dbReference>
<dbReference type="Pfam" id="PF00106">
    <property type="entry name" value="adh_short"/>
    <property type="match status" value="1"/>
</dbReference>